<dbReference type="RefSeq" id="WP_179755282.1">
    <property type="nucleotide sequence ID" value="NZ_JACCBB010000001.1"/>
</dbReference>
<protein>
    <submittedName>
        <fullName evidence="1">Uncharacterized protein</fullName>
    </submittedName>
</protein>
<gene>
    <name evidence="1" type="ORF">BJ968_004248</name>
</gene>
<comment type="caution">
    <text evidence="1">The sequence shown here is derived from an EMBL/GenBank/DDBJ whole genome shotgun (WGS) entry which is preliminary data.</text>
</comment>
<keyword evidence="2" id="KW-1185">Reference proteome</keyword>
<dbReference type="Proteomes" id="UP000521922">
    <property type="component" value="Unassembled WGS sequence"/>
</dbReference>
<evidence type="ECO:0000313" key="1">
    <source>
        <dbReference type="EMBL" id="NYD24708.1"/>
    </source>
</evidence>
<dbReference type="AlphaFoldDB" id="A0A7Y9DQ61"/>
<dbReference type="EMBL" id="JACCBB010000001">
    <property type="protein sequence ID" value="NYD24708.1"/>
    <property type="molecule type" value="Genomic_DNA"/>
</dbReference>
<name>A0A7Y9DQ61_9ACTN</name>
<accession>A0A7Y9DQ61</accession>
<reference evidence="1 2" key="1">
    <citation type="submission" date="2020-07" db="EMBL/GenBank/DDBJ databases">
        <title>Sequencing the genomes of 1000 actinobacteria strains.</title>
        <authorList>
            <person name="Klenk H.-P."/>
        </authorList>
    </citation>
    <scope>NUCLEOTIDE SEQUENCE [LARGE SCALE GENOMIC DNA]</scope>
    <source>
        <strain evidence="1 2">DSM 7487</strain>
    </source>
</reference>
<proteinExistence type="predicted"/>
<sequence>MWVDAQGVAHTVAAPEWRSVVQIEEKLLRCVRELDWFTAWVEDRQESLFEEIEAGLFSEGGVVGALPPRSVVLTGGDAESAERADAWLAQVGEWWRMDVLLALEDALDED</sequence>
<organism evidence="1 2">
    <name type="scientific">Kineococcus aurantiacus</name>
    <dbReference type="NCBI Taxonomy" id="37633"/>
    <lineage>
        <taxon>Bacteria</taxon>
        <taxon>Bacillati</taxon>
        <taxon>Actinomycetota</taxon>
        <taxon>Actinomycetes</taxon>
        <taxon>Kineosporiales</taxon>
        <taxon>Kineosporiaceae</taxon>
        <taxon>Kineococcus</taxon>
    </lineage>
</organism>
<evidence type="ECO:0000313" key="2">
    <source>
        <dbReference type="Proteomes" id="UP000521922"/>
    </source>
</evidence>